<comment type="caution">
    <text evidence="1">The sequence shown here is derived from an EMBL/GenBank/DDBJ whole genome shotgun (WGS) entry which is preliminary data.</text>
</comment>
<protein>
    <submittedName>
        <fullName evidence="1">Uncharacterized protein</fullName>
    </submittedName>
</protein>
<gene>
    <name evidence="1" type="ORF">FOXYS1_5727</name>
</gene>
<proteinExistence type="predicted"/>
<dbReference type="AlphaFoldDB" id="A0A8H5EK47"/>
<dbReference type="EMBL" id="JAAFOW010000893">
    <property type="protein sequence ID" value="KAF5263524.1"/>
    <property type="molecule type" value="Genomic_DNA"/>
</dbReference>
<name>A0A8H5EK47_FUSOX</name>
<evidence type="ECO:0000313" key="1">
    <source>
        <dbReference type="EMBL" id="KAF5263524.1"/>
    </source>
</evidence>
<dbReference type="Proteomes" id="UP000558688">
    <property type="component" value="Unassembled WGS sequence"/>
</dbReference>
<evidence type="ECO:0000313" key="2">
    <source>
        <dbReference type="Proteomes" id="UP000558688"/>
    </source>
</evidence>
<reference evidence="1" key="1">
    <citation type="submission" date="2020-02" db="EMBL/GenBank/DDBJ databases">
        <title>Identification and distribution of gene clusters putatively required for synthesis of sphingolipid metabolism inhibitors in phylogenetically diverse species of the filamentous fungus Fusarium.</title>
        <authorList>
            <person name="Kim H.-S."/>
            <person name="Busman M."/>
            <person name="Brown D.W."/>
            <person name="Divon H."/>
            <person name="Uhlig S."/>
            <person name="Proctor R.H."/>
        </authorList>
    </citation>
    <scope>NUCLEOTIDE SEQUENCE [LARGE SCALE GENOMIC DNA]</scope>
    <source>
        <strain evidence="1">NRRL 39464</strain>
    </source>
</reference>
<organism evidence="1 2">
    <name type="scientific">Fusarium oxysporum</name>
    <name type="common">Fusarium vascular wilt</name>
    <dbReference type="NCBI Taxonomy" id="5507"/>
    <lineage>
        <taxon>Eukaryota</taxon>
        <taxon>Fungi</taxon>
        <taxon>Dikarya</taxon>
        <taxon>Ascomycota</taxon>
        <taxon>Pezizomycotina</taxon>
        <taxon>Sordariomycetes</taxon>
        <taxon>Hypocreomycetidae</taxon>
        <taxon>Hypocreales</taxon>
        <taxon>Nectriaceae</taxon>
        <taxon>Fusarium</taxon>
        <taxon>Fusarium oxysporum species complex</taxon>
    </lineage>
</organism>
<accession>A0A8H5EK47</accession>
<sequence>MFTYPELGFTIWPLPSQSMTDRVRSTGQRTEEFEATLNAVMNIPKPTDEEWKLFEEAYKANTGEDFPFSKDEVRITRGDPVIGNEAQR</sequence>